<keyword evidence="3" id="KW-1185">Reference proteome</keyword>
<reference evidence="2 3" key="1">
    <citation type="journal article" date="2023" name="Limnol Oceanogr Lett">
        <title>Environmental adaptations by the intertidal Antarctic cyanobacterium Halotia branconii CENA392 as revealed using long-read genome sequencing.</title>
        <authorList>
            <person name="Dextro R.B."/>
            <person name="Delbaje E."/>
            <person name="Freitas P.N.N."/>
            <person name="Geraldes V."/>
            <person name="Pinto E."/>
            <person name="Long P.F."/>
            <person name="Fiore M.F."/>
        </authorList>
    </citation>
    <scope>NUCLEOTIDE SEQUENCE [LARGE SCALE GENOMIC DNA]</scope>
    <source>
        <strain evidence="2 3">CENA392</strain>
    </source>
</reference>
<proteinExistence type="predicted"/>
<gene>
    <name evidence="2" type="ORF">QI031_24925</name>
</gene>
<dbReference type="EMBL" id="CP124543">
    <property type="protein sequence ID" value="WGV24974.1"/>
    <property type="molecule type" value="Genomic_DNA"/>
</dbReference>
<feature type="domain" description="DUF5615" evidence="1">
    <location>
        <begin position="1"/>
        <end position="109"/>
    </location>
</feature>
<evidence type="ECO:0000259" key="1">
    <source>
        <dbReference type="Pfam" id="PF18480"/>
    </source>
</evidence>
<evidence type="ECO:0000313" key="2">
    <source>
        <dbReference type="EMBL" id="WGV24974.1"/>
    </source>
</evidence>
<dbReference type="CDD" id="cd18772">
    <property type="entry name" value="PIN_Mut7-C-like"/>
    <property type="match status" value="1"/>
</dbReference>
<protein>
    <submittedName>
        <fullName evidence="2">DUF5615 family PIN-like protein</fullName>
    </submittedName>
</protein>
<dbReference type="Proteomes" id="UP001223520">
    <property type="component" value="Chromosome"/>
</dbReference>
<evidence type="ECO:0000313" key="3">
    <source>
        <dbReference type="Proteomes" id="UP001223520"/>
    </source>
</evidence>
<dbReference type="RefSeq" id="WP_281482281.1">
    <property type="nucleotide sequence ID" value="NZ_CP124543.1"/>
</dbReference>
<accession>A0AAJ6P8N6</accession>
<name>A0AAJ6P8N6_9CYAN</name>
<dbReference type="KEGG" id="hbq:QI031_24925"/>
<dbReference type="InterPro" id="IPR041049">
    <property type="entry name" value="DUF5615"/>
</dbReference>
<dbReference type="AlphaFoldDB" id="A0AAJ6P8N6"/>
<sequence length="117" mass="13559">MKFLVDAQLPVRLANFLRASNYDTIHTRDLPDKNATSDIDINTISIQQYRILITKDYDFVNSFLTVKQPYKLLLITTGNISNSELETLFSTNILSIIELFKHHSYIEISRETVIVHQ</sequence>
<dbReference type="Pfam" id="PF18480">
    <property type="entry name" value="DUF5615"/>
    <property type="match status" value="1"/>
</dbReference>
<organism evidence="2 3">
    <name type="scientific">Halotia branconii CENA392</name>
    <dbReference type="NCBI Taxonomy" id="1539056"/>
    <lineage>
        <taxon>Bacteria</taxon>
        <taxon>Bacillati</taxon>
        <taxon>Cyanobacteriota</taxon>
        <taxon>Cyanophyceae</taxon>
        <taxon>Nostocales</taxon>
        <taxon>Nodulariaceae</taxon>
        <taxon>Halotia</taxon>
    </lineage>
</organism>